<feature type="compositionally biased region" description="Acidic residues" evidence="1">
    <location>
        <begin position="485"/>
        <end position="503"/>
    </location>
</feature>
<protein>
    <recommendedName>
        <fullName evidence="2">Rad51-like C-terminal domain-containing protein</fullName>
    </recommendedName>
</protein>
<dbReference type="GO" id="GO:0070192">
    <property type="term" value="P:chromosome organization involved in meiotic cell cycle"/>
    <property type="evidence" value="ECO:0007669"/>
    <property type="project" value="TreeGrafter"/>
</dbReference>
<dbReference type="GO" id="GO:0003697">
    <property type="term" value="F:single-stranded DNA binding"/>
    <property type="evidence" value="ECO:0007669"/>
    <property type="project" value="TreeGrafter"/>
</dbReference>
<feature type="compositionally biased region" description="Acidic residues" evidence="1">
    <location>
        <begin position="561"/>
        <end position="579"/>
    </location>
</feature>
<feature type="compositionally biased region" description="Acidic residues" evidence="1">
    <location>
        <begin position="453"/>
        <end position="479"/>
    </location>
</feature>
<dbReference type="EMBL" id="JBANQN010000008">
    <property type="protein sequence ID" value="KAK6781950.1"/>
    <property type="molecule type" value="Genomic_DNA"/>
</dbReference>
<dbReference type="GO" id="GO:0008094">
    <property type="term" value="F:ATP-dependent activity, acting on DNA"/>
    <property type="evidence" value="ECO:0007669"/>
    <property type="project" value="TreeGrafter"/>
</dbReference>
<dbReference type="AlphaFoldDB" id="A0AAN8T7A9"/>
<keyword evidence="4" id="KW-1185">Reference proteome</keyword>
<evidence type="ECO:0000313" key="3">
    <source>
        <dbReference type="EMBL" id="KAK6781950.1"/>
    </source>
</evidence>
<dbReference type="GO" id="GO:0003690">
    <property type="term" value="F:double-stranded DNA binding"/>
    <property type="evidence" value="ECO:0007669"/>
    <property type="project" value="TreeGrafter"/>
</dbReference>
<dbReference type="Gene3D" id="1.10.150.20">
    <property type="entry name" value="5' to 3' exonuclease, C-terminal subdomain"/>
    <property type="match status" value="1"/>
</dbReference>
<feature type="compositionally biased region" description="Acidic residues" evidence="1">
    <location>
        <begin position="416"/>
        <end position="447"/>
    </location>
</feature>
<dbReference type="GO" id="GO:0000794">
    <property type="term" value="C:condensed nuclear chromosome"/>
    <property type="evidence" value="ECO:0007669"/>
    <property type="project" value="TreeGrafter"/>
</dbReference>
<evidence type="ECO:0000256" key="1">
    <source>
        <dbReference type="SAM" id="MobiDB-lite"/>
    </source>
</evidence>
<dbReference type="GO" id="GO:0000730">
    <property type="term" value="P:DNA recombinase assembly"/>
    <property type="evidence" value="ECO:0007669"/>
    <property type="project" value="TreeGrafter"/>
</dbReference>
<dbReference type="PANTHER" id="PTHR22942">
    <property type="entry name" value="RECA/RAD51/RADA DNA STRAND-PAIRING FAMILY MEMBER"/>
    <property type="match status" value="1"/>
</dbReference>
<evidence type="ECO:0000313" key="4">
    <source>
        <dbReference type="Proteomes" id="UP001371456"/>
    </source>
</evidence>
<dbReference type="InterPro" id="IPR013632">
    <property type="entry name" value="Rad51_C"/>
</dbReference>
<accession>A0AAN8T7A9</accession>
<dbReference type="GO" id="GO:0007131">
    <property type="term" value="P:reciprocal meiotic recombination"/>
    <property type="evidence" value="ECO:0007669"/>
    <property type="project" value="TreeGrafter"/>
</dbReference>
<dbReference type="GO" id="GO:0000150">
    <property type="term" value="F:DNA strand exchange activity"/>
    <property type="evidence" value="ECO:0007669"/>
    <property type="project" value="TreeGrafter"/>
</dbReference>
<sequence>MKMAEFKSEKLLQLFGCEEGWFESSDKLISHGINVGDVKKFQEVGIYTCNGLMMHIKKREAVVGNTTGSESLDDVLGGGKKDTSAITKPFGEVRSGKTQLPDTLCVSTQRKDRIRNPDILLVELKLVLKSKAYSFFIAEAGDGFFLSPPLILWENIKKKFFVDHSNELRESATCEEMFEELKELKELTLDDYQELATYEIEYDLRGFKLIGSFPNGWLILVNYAKQSFHLYEMSGSKWQTLMVYPGLTPNKNFIGVCDGVEIILLLEMSEGEIVIHIFQIQGFDIVVHHQKFQTELKGKIKNALLCGKVIPRTTDLTIKALELQETWFTGMVLSPVNTPLLIVFPPEMQFTVFKVYGEGVNLDMQKVTYVHLLNLQLYLAPNGGGCTLQEEHTVCLSTHVGADCLRGTTELHHDYEEDDYESDGEAPDEADEEASDEADEEAPDETDEKAPDEADEEASDEADEEAPDESDEEVPDEADEKAPDEADEEAPDEADEEVPDEADEKAPDEADEEAPDEAGEKAPDEADEEAFDEADEEAPDEADEKVPDEADEDVPAQAAEYEADEDLPDQAADEMEDDDYFTIWQRSRECPWDSQ</sequence>
<dbReference type="Proteomes" id="UP001371456">
    <property type="component" value="Unassembled WGS sequence"/>
</dbReference>
<dbReference type="InterPro" id="IPR027417">
    <property type="entry name" value="P-loop_NTPase"/>
</dbReference>
<dbReference type="PANTHER" id="PTHR22942:SF30">
    <property type="entry name" value="MEIOTIC RECOMBINATION PROTEIN DMC1_LIM15 HOMOLOG"/>
    <property type="match status" value="1"/>
</dbReference>
<dbReference type="GO" id="GO:0006312">
    <property type="term" value="P:mitotic recombination"/>
    <property type="evidence" value="ECO:0007669"/>
    <property type="project" value="TreeGrafter"/>
</dbReference>
<organism evidence="3 4">
    <name type="scientific">Solanum bulbocastanum</name>
    <name type="common">Wild potato</name>
    <dbReference type="NCBI Taxonomy" id="147425"/>
    <lineage>
        <taxon>Eukaryota</taxon>
        <taxon>Viridiplantae</taxon>
        <taxon>Streptophyta</taxon>
        <taxon>Embryophyta</taxon>
        <taxon>Tracheophyta</taxon>
        <taxon>Spermatophyta</taxon>
        <taxon>Magnoliopsida</taxon>
        <taxon>eudicotyledons</taxon>
        <taxon>Gunneridae</taxon>
        <taxon>Pentapetalae</taxon>
        <taxon>asterids</taxon>
        <taxon>lamiids</taxon>
        <taxon>Solanales</taxon>
        <taxon>Solanaceae</taxon>
        <taxon>Solanoideae</taxon>
        <taxon>Solaneae</taxon>
        <taxon>Solanum</taxon>
    </lineage>
</organism>
<name>A0AAN8T7A9_SOLBU</name>
<feature type="region of interest" description="Disordered" evidence="1">
    <location>
        <begin position="416"/>
        <end position="579"/>
    </location>
</feature>
<reference evidence="3 4" key="1">
    <citation type="submission" date="2024-02" db="EMBL/GenBank/DDBJ databases">
        <title>de novo genome assembly of Solanum bulbocastanum strain 11H21.</title>
        <authorList>
            <person name="Hosaka A.J."/>
        </authorList>
    </citation>
    <scope>NUCLEOTIDE SEQUENCE [LARGE SCALE GENOMIC DNA]</scope>
    <source>
        <tissue evidence="3">Young leaves</tissue>
    </source>
</reference>
<comment type="caution">
    <text evidence="3">The sequence shown here is derived from an EMBL/GenBank/DDBJ whole genome shotgun (WGS) entry which is preliminary data.</text>
</comment>
<dbReference type="GO" id="GO:0042148">
    <property type="term" value="P:DNA strand invasion"/>
    <property type="evidence" value="ECO:0007669"/>
    <property type="project" value="TreeGrafter"/>
</dbReference>
<dbReference type="Pfam" id="PF08423">
    <property type="entry name" value="Rad51"/>
    <property type="match status" value="1"/>
</dbReference>
<gene>
    <name evidence="3" type="ORF">RDI58_019746</name>
</gene>
<proteinExistence type="predicted"/>
<evidence type="ECO:0000259" key="2">
    <source>
        <dbReference type="Pfam" id="PF08423"/>
    </source>
</evidence>
<feature type="domain" description="Rad51-like C-terminal" evidence="2">
    <location>
        <begin position="58"/>
        <end position="109"/>
    </location>
</feature>
<dbReference type="Gene3D" id="3.40.50.300">
    <property type="entry name" value="P-loop containing nucleotide triphosphate hydrolases"/>
    <property type="match status" value="1"/>
</dbReference>
<feature type="compositionally biased region" description="Acidic residues" evidence="1">
    <location>
        <begin position="525"/>
        <end position="543"/>
    </location>
</feature>